<keyword evidence="3" id="KW-1185">Reference proteome</keyword>
<accession>A0A2T3YYG0</accession>
<dbReference type="EMBL" id="KZ679267">
    <property type="protein sequence ID" value="PTB37601.1"/>
    <property type="molecule type" value="Genomic_DNA"/>
</dbReference>
<evidence type="ECO:0000256" key="1">
    <source>
        <dbReference type="SAM" id="MobiDB-lite"/>
    </source>
</evidence>
<evidence type="ECO:0000313" key="2">
    <source>
        <dbReference type="EMBL" id="PTB37601.1"/>
    </source>
</evidence>
<name>A0A2T3YYG0_TRIA4</name>
<dbReference type="AlphaFoldDB" id="A0A2T3YYG0"/>
<protein>
    <submittedName>
        <fullName evidence="2">Uncharacterized protein</fullName>
    </submittedName>
</protein>
<reference evidence="2 3" key="1">
    <citation type="submission" date="2016-07" db="EMBL/GenBank/DDBJ databases">
        <title>Multiple horizontal gene transfer events from other fungi enriched the ability of initially mycotrophic Trichoderma (Ascomycota) to feed on dead plant biomass.</title>
        <authorList>
            <consortium name="DOE Joint Genome Institute"/>
            <person name="Aerts A."/>
            <person name="Atanasova L."/>
            <person name="Chenthamara K."/>
            <person name="Zhang J."/>
            <person name="Grujic M."/>
            <person name="Henrissat B."/>
            <person name="Kuo A."/>
            <person name="Salamov A."/>
            <person name="Lipzen A."/>
            <person name="Labutti K."/>
            <person name="Barry K."/>
            <person name="Miao Y."/>
            <person name="Rahimi M.J."/>
            <person name="Shen Q."/>
            <person name="Grigoriev I.V."/>
            <person name="Kubicek C.P."/>
            <person name="Druzhinina I.S."/>
        </authorList>
    </citation>
    <scope>NUCLEOTIDE SEQUENCE [LARGE SCALE GENOMIC DNA]</scope>
    <source>
        <strain evidence="2 3">CBS 433.97</strain>
    </source>
</reference>
<proteinExistence type="predicted"/>
<feature type="region of interest" description="Disordered" evidence="1">
    <location>
        <begin position="1"/>
        <end position="66"/>
    </location>
</feature>
<feature type="compositionally biased region" description="Polar residues" evidence="1">
    <location>
        <begin position="37"/>
        <end position="54"/>
    </location>
</feature>
<organism evidence="2 3">
    <name type="scientific">Trichoderma asperellum (strain ATCC 204424 / CBS 433.97 / NBRC 101777)</name>
    <dbReference type="NCBI Taxonomy" id="1042311"/>
    <lineage>
        <taxon>Eukaryota</taxon>
        <taxon>Fungi</taxon>
        <taxon>Dikarya</taxon>
        <taxon>Ascomycota</taxon>
        <taxon>Pezizomycotina</taxon>
        <taxon>Sordariomycetes</taxon>
        <taxon>Hypocreomycetidae</taxon>
        <taxon>Hypocreales</taxon>
        <taxon>Hypocreaceae</taxon>
        <taxon>Trichoderma</taxon>
    </lineage>
</organism>
<dbReference type="Proteomes" id="UP000240493">
    <property type="component" value="Unassembled WGS sequence"/>
</dbReference>
<gene>
    <name evidence="2" type="ORF">M441DRAFT_254489</name>
</gene>
<sequence>MESGSRRYWNGREKDPFRHTREASDSVEDLKPRPRHSTAQDGRSTKSNDVQGSQDKGGWTGGASRQGGSVEAMVLVICQRQILWTGVGCSGFEMSRLPINPTHRDIKLIIYARRICESKAKKTGSSVSLACSLFKPLLFMSRTSLVYQLRNLCGKSMLDKEYSKACDSGEGVSVGFQVYERYLHTEYSSMLVV</sequence>
<evidence type="ECO:0000313" key="3">
    <source>
        <dbReference type="Proteomes" id="UP000240493"/>
    </source>
</evidence>
<feature type="compositionally biased region" description="Basic and acidic residues" evidence="1">
    <location>
        <begin position="10"/>
        <end position="32"/>
    </location>
</feature>